<dbReference type="Gene3D" id="3.40.50.970">
    <property type="match status" value="1"/>
</dbReference>
<evidence type="ECO:0000256" key="1">
    <source>
        <dbReference type="ARBA" id="ARBA00023002"/>
    </source>
</evidence>
<proteinExistence type="predicted"/>
<dbReference type="InterPro" id="IPR050722">
    <property type="entry name" value="Pyruvate:ferred/Flavod_OxRd"/>
</dbReference>
<dbReference type="Pfam" id="PF01855">
    <property type="entry name" value="POR_N"/>
    <property type="match status" value="1"/>
</dbReference>
<comment type="caution">
    <text evidence="3">The sequence shown here is derived from an EMBL/GenBank/DDBJ whole genome shotgun (WGS) entry which is preliminary data.</text>
</comment>
<accession>T1CBK5</accession>
<dbReference type="AlphaFoldDB" id="T1CBK5"/>
<reference evidence="3" key="1">
    <citation type="submission" date="2013-08" db="EMBL/GenBank/DDBJ databases">
        <authorList>
            <person name="Mendez C."/>
            <person name="Richter M."/>
            <person name="Ferrer M."/>
            <person name="Sanchez J."/>
        </authorList>
    </citation>
    <scope>NUCLEOTIDE SEQUENCE</scope>
</reference>
<reference evidence="3" key="2">
    <citation type="journal article" date="2014" name="ISME J.">
        <title>Microbial stratification in low pH oxic and suboxic macroscopic growths along an acid mine drainage.</title>
        <authorList>
            <person name="Mendez-Garcia C."/>
            <person name="Mesa V."/>
            <person name="Sprenger R.R."/>
            <person name="Richter M."/>
            <person name="Diez M.S."/>
            <person name="Solano J."/>
            <person name="Bargiela R."/>
            <person name="Golyshina O.V."/>
            <person name="Manteca A."/>
            <person name="Ramos J.L."/>
            <person name="Gallego J.R."/>
            <person name="Llorente I."/>
            <person name="Martins Dos Santos V.A."/>
            <person name="Jensen O.N."/>
            <person name="Pelaez A.I."/>
            <person name="Sanchez J."/>
            <person name="Ferrer M."/>
        </authorList>
    </citation>
    <scope>NUCLEOTIDE SEQUENCE</scope>
</reference>
<evidence type="ECO:0000259" key="2">
    <source>
        <dbReference type="Pfam" id="PF01855"/>
    </source>
</evidence>
<gene>
    <name evidence="3" type="ORF">B2A_02538</name>
</gene>
<dbReference type="PANTHER" id="PTHR32154">
    <property type="entry name" value="PYRUVATE-FLAVODOXIN OXIDOREDUCTASE-RELATED"/>
    <property type="match status" value="1"/>
</dbReference>
<dbReference type="PANTHER" id="PTHR32154:SF20">
    <property type="entry name" value="2-OXOGLUTARATE OXIDOREDUCTASE SUBUNIT KORA"/>
    <property type="match status" value="1"/>
</dbReference>
<dbReference type="InterPro" id="IPR002880">
    <property type="entry name" value="Pyrv_Fd/Flavodoxin_OxRdtase_N"/>
</dbReference>
<sequence>WLAPNLTKVGGTLVQAEDELASVNMIIGASYGGVPSLTATSGPGLSLMVESLGLATASEVPIVIVDVMRGGPSTGIPTKSEQSDLNIAIYGMHGDAPHLVIAPQSVADCWLSAQWATGLAEALQTPAILLSDQFLGQAQTAIARPAERAPVGRRIVPDQAQSPYRRYALDSGTVSPMSIPGTRGCAYTADGLTHTERGTPTSGARDHLAQLDKRRDKLDAHPYGSLWATLEGAGGTAVLTWGSLTG</sequence>
<dbReference type="EMBL" id="AUZZ01001727">
    <property type="protein sequence ID" value="EQD63084.1"/>
    <property type="molecule type" value="Genomic_DNA"/>
</dbReference>
<protein>
    <submittedName>
        <fullName evidence="3">Pyruvate flavodoxin/ferredoxin oxidoreductase domain-containing protein</fullName>
    </submittedName>
</protein>
<keyword evidence="3" id="KW-0670">Pyruvate</keyword>
<organism evidence="3">
    <name type="scientific">mine drainage metagenome</name>
    <dbReference type="NCBI Taxonomy" id="410659"/>
    <lineage>
        <taxon>unclassified sequences</taxon>
        <taxon>metagenomes</taxon>
        <taxon>ecological metagenomes</taxon>
    </lineage>
</organism>
<feature type="non-terminal residue" evidence="3">
    <location>
        <position position="246"/>
    </location>
</feature>
<dbReference type="SUPFAM" id="SSF52518">
    <property type="entry name" value="Thiamin diphosphate-binding fold (THDP-binding)"/>
    <property type="match status" value="1"/>
</dbReference>
<feature type="non-terminal residue" evidence="3">
    <location>
        <position position="1"/>
    </location>
</feature>
<dbReference type="CDD" id="cd07034">
    <property type="entry name" value="TPP_PYR_PFOR_IOR-alpha_like"/>
    <property type="match status" value="1"/>
</dbReference>
<evidence type="ECO:0000313" key="3">
    <source>
        <dbReference type="EMBL" id="EQD63084.1"/>
    </source>
</evidence>
<feature type="domain" description="Pyruvate flavodoxin/ferredoxin oxidoreductase pyrimidine binding" evidence="2">
    <location>
        <begin position="12"/>
        <end position="207"/>
    </location>
</feature>
<keyword evidence="1" id="KW-0560">Oxidoreductase</keyword>
<dbReference type="GO" id="GO:0016491">
    <property type="term" value="F:oxidoreductase activity"/>
    <property type="evidence" value="ECO:0007669"/>
    <property type="project" value="UniProtKB-KW"/>
</dbReference>
<dbReference type="InterPro" id="IPR029061">
    <property type="entry name" value="THDP-binding"/>
</dbReference>
<dbReference type="GO" id="GO:0006979">
    <property type="term" value="P:response to oxidative stress"/>
    <property type="evidence" value="ECO:0007669"/>
    <property type="project" value="TreeGrafter"/>
</dbReference>
<name>T1CBK5_9ZZZZ</name>